<evidence type="ECO:0000313" key="2">
    <source>
        <dbReference type="EMBL" id="MBO1322518.1"/>
    </source>
</evidence>
<accession>A0A8J7U5G1</accession>
<comment type="caution">
    <text evidence="2">The sequence shown here is derived from an EMBL/GenBank/DDBJ whole genome shotgun (WGS) entry which is preliminary data.</text>
</comment>
<keyword evidence="1" id="KW-0472">Membrane</keyword>
<evidence type="ECO:0000313" key="3">
    <source>
        <dbReference type="Proteomes" id="UP000664417"/>
    </source>
</evidence>
<dbReference type="Proteomes" id="UP000664417">
    <property type="component" value="Unassembled WGS sequence"/>
</dbReference>
<organism evidence="2 3">
    <name type="scientific">Acanthopleuribacter pedis</name>
    <dbReference type="NCBI Taxonomy" id="442870"/>
    <lineage>
        <taxon>Bacteria</taxon>
        <taxon>Pseudomonadati</taxon>
        <taxon>Acidobacteriota</taxon>
        <taxon>Holophagae</taxon>
        <taxon>Acanthopleuribacterales</taxon>
        <taxon>Acanthopleuribacteraceae</taxon>
        <taxon>Acanthopleuribacter</taxon>
    </lineage>
</organism>
<keyword evidence="1" id="KW-1133">Transmembrane helix</keyword>
<keyword evidence="3" id="KW-1185">Reference proteome</keyword>
<dbReference type="AlphaFoldDB" id="A0A8J7U5G1"/>
<name>A0A8J7U5G1_9BACT</name>
<protein>
    <recommendedName>
        <fullName evidence="4">Zinc-finger domain-containing protein</fullName>
    </recommendedName>
</protein>
<evidence type="ECO:0008006" key="4">
    <source>
        <dbReference type="Google" id="ProtNLM"/>
    </source>
</evidence>
<dbReference type="Gene3D" id="1.10.10.1320">
    <property type="entry name" value="Anti-sigma factor, zinc-finger domain"/>
    <property type="match status" value="1"/>
</dbReference>
<dbReference type="RefSeq" id="WP_207862490.1">
    <property type="nucleotide sequence ID" value="NZ_JAFREP010000038.1"/>
</dbReference>
<feature type="transmembrane region" description="Helical" evidence="1">
    <location>
        <begin position="85"/>
        <end position="105"/>
    </location>
</feature>
<proteinExistence type="predicted"/>
<evidence type="ECO:0000256" key="1">
    <source>
        <dbReference type="SAM" id="Phobius"/>
    </source>
</evidence>
<sequence length="285" mass="30930">MIDPPEHHQPDFEALAALADNRLDAARREVVLAHLHDCAHCTDLFAEMVETMALDEEEDEAVPPDLTTPVVPIQTQTPPPSARGFAPGLWVLAAAVLAAGLLLVFRPAAEQTAERGALVQQAYRQVAAIDGTRLLRFHYPTAAEPTTLKQARGVRGGGSWARLEHAPLLQTLAELAALLQQQPADHGLRADLAAANLAAGRLDHALVIAAELPRDGPEYGLVFLARYLAAEGEARTEAFRAFRAHAEQFDQTPFLVFNLSVMLAEQGEPEAADLWRARYEALAKP</sequence>
<reference evidence="2" key="1">
    <citation type="submission" date="2021-03" db="EMBL/GenBank/DDBJ databases">
        <authorList>
            <person name="Wang G."/>
        </authorList>
    </citation>
    <scope>NUCLEOTIDE SEQUENCE</scope>
    <source>
        <strain evidence="2">KCTC 12899</strain>
    </source>
</reference>
<dbReference type="InterPro" id="IPR041916">
    <property type="entry name" value="Anti_sigma_zinc_sf"/>
</dbReference>
<dbReference type="EMBL" id="JAFREP010000038">
    <property type="protein sequence ID" value="MBO1322518.1"/>
    <property type="molecule type" value="Genomic_DNA"/>
</dbReference>
<gene>
    <name evidence="2" type="ORF">J3U88_28855</name>
</gene>
<keyword evidence="1" id="KW-0812">Transmembrane</keyword>